<feature type="region of interest" description="Disordered" evidence="1">
    <location>
        <begin position="427"/>
        <end position="487"/>
    </location>
</feature>
<dbReference type="InterPro" id="IPR008984">
    <property type="entry name" value="SMAD_FHA_dom_sf"/>
</dbReference>
<feature type="region of interest" description="Disordered" evidence="1">
    <location>
        <begin position="958"/>
        <end position="1240"/>
    </location>
</feature>
<feature type="compositionally biased region" description="Basic and acidic residues" evidence="1">
    <location>
        <begin position="960"/>
        <end position="976"/>
    </location>
</feature>
<feature type="compositionally biased region" description="Acidic residues" evidence="1">
    <location>
        <begin position="463"/>
        <end position="477"/>
    </location>
</feature>
<feature type="region of interest" description="Disordered" evidence="1">
    <location>
        <begin position="256"/>
        <end position="333"/>
    </location>
</feature>
<feature type="region of interest" description="Disordered" evidence="1">
    <location>
        <begin position="151"/>
        <end position="194"/>
    </location>
</feature>
<dbReference type="PROSITE" id="PS50006">
    <property type="entry name" value="FHA_DOMAIN"/>
    <property type="match status" value="1"/>
</dbReference>
<feature type="domain" description="FHA" evidence="2">
    <location>
        <begin position="34"/>
        <end position="82"/>
    </location>
</feature>
<feature type="compositionally biased region" description="Basic and acidic residues" evidence="1">
    <location>
        <begin position="1079"/>
        <end position="1091"/>
    </location>
</feature>
<reference evidence="3" key="1">
    <citation type="submission" date="2021-01" db="EMBL/GenBank/DDBJ databases">
        <authorList>
            <person name="Kaushik A."/>
        </authorList>
    </citation>
    <scope>NUCLEOTIDE SEQUENCE</scope>
    <source>
        <strain evidence="3">AG1-1B</strain>
    </source>
</reference>
<dbReference type="EMBL" id="CAJMWQ010000788">
    <property type="protein sequence ID" value="CAE6381238.1"/>
    <property type="molecule type" value="Genomic_DNA"/>
</dbReference>
<evidence type="ECO:0000313" key="3">
    <source>
        <dbReference type="EMBL" id="CAE6381238.1"/>
    </source>
</evidence>
<protein>
    <recommendedName>
        <fullName evidence="2">FHA domain-containing protein</fullName>
    </recommendedName>
</protein>
<feature type="compositionally biased region" description="Pro residues" evidence="1">
    <location>
        <begin position="308"/>
        <end position="322"/>
    </location>
</feature>
<feature type="compositionally biased region" description="Basic and acidic residues" evidence="1">
    <location>
        <begin position="568"/>
        <end position="579"/>
    </location>
</feature>
<feature type="region of interest" description="Disordered" evidence="1">
    <location>
        <begin position="501"/>
        <end position="590"/>
    </location>
</feature>
<feature type="compositionally biased region" description="Acidic residues" evidence="1">
    <location>
        <begin position="818"/>
        <end position="873"/>
    </location>
</feature>
<feature type="compositionally biased region" description="Polar residues" evidence="1">
    <location>
        <begin position="281"/>
        <end position="293"/>
    </location>
</feature>
<evidence type="ECO:0000256" key="1">
    <source>
        <dbReference type="SAM" id="MobiDB-lite"/>
    </source>
</evidence>
<sequence length="1322" mass="143207">MAHSSSMGKYGILHIVNRKNNSPAYSYPVDNEQTTFGRNDDSDIRLLYGWVSGLHCKLFFQNAKAFLTVYGLNGVIVDGSHIGRNPDADSESSETTIPIMNNSQIEIYRKRFIFEYPSKELRIKAMAEPMTVKPRRTLRLSMIQSAQVFTPSKPAADVSTPKSHRRRRSETLAEQLQSPIKPFSPARPAPSTNMGHEILSAADEEREVTLVGPGGAQSVVVLEEEKDLVVVEAIGEESDEEDVSDDEEIIMDKENENPFDLGRSPAHQNDNAVSPAPAVQRSLSANTPGSSYTPKRPNLHRNAASAPAPTPSPVSVPTPAHNPQPARTPARKARFSLHKAVLLRSAQRQLVERERLNQFQAREAPIFDEDVDADMADVEPEFAEEPESDPNLIVGDANVDVRLASDVNHLTVQDPDADEEDAVEYVVSPQRPGAPYPTDGSFSDESEHFINQASDHSVSEGDISVESDISDVNEDQEQGSTPIGSRIRESLSVLGNLLPNLLKTPTGGVSTEDAEEVDIVDQRSSTSKVKVEPEEEPPLHFSDSEDDGLDEDEEEHQVSLASSVQAPVEHDSNMVHDSESAGVTVKVEETPVQPRRLNAFMTPQVSRPNFARAPIGRKSVALGAESGESGDLNWLPGRVLAVKTEDEAEEEEDDGMLEDLIIEDAPAVLDLKQMPELDAEEKAARRQSALAILAAGPRQLPTRRQSVAAHLAKSEPLDPNDRRMTLTGDALAAPAGTPQHASTLATSSDYQVTIDSSDEEEEPAESVLSTLRKKVDYMRRQSMSRAARDEKPIVPLFGEASASSVKLEDSEELVLGLEQEDVKEELEQAEQELEELEDEAETEAELSVDEGEGEDGTDVEDDDSENDVSEDEHSDAQGQSDNELEQKAINEHVDEETTPEDAKIPAVSHATGPSTPALKGIRSLFRAEEVKGLGTQTPAGLDGMLQLFGPEAELEAESVIEEKPSRLRTKSADPARSKIATSAMSRAKSSQASTSKAPDVARTRSADIRAKADTTAARGTSTISRIASRTLREPSKLPSRVKTPTEEAEAPATKTATATRKAAPSTSVSVVLPRRTKTAKAEADAEVKEEPTSTLSKLKAPTRRVTRTASAASHTTDATKPITRTASSTSTDDKPTTRRVRTAATAAPVIEEEVKPATRATRGKAAAPTRRKDASSSARPTTPTTDAGDDRDPMDTIPLPESPTKRSTRAKATTVKTEPDDDESIPSTRSRTRTAELDASKDKRVLAKRVATKDIDENKENTAVDAPEAEVETKAKASGLPTKTTRKVSATVSKLPAPTKTAPKTEPATTTTTRALRTRARK</sequence>
<dbReference type="InterPro" id="IPR000253">
    <property type="entry name" value="FHA_dom"/>
</dbReference>
<feature type="compositionally biased region" description="Polar residues" evidence="1">
    <location>
        <begin position="1017"/>
        <end position="1027"/>
    </location>
</feature>
<gene>
    <name evidence="3" type="ORF">RDB_LOCUS21062</name>
</gene>
<feature type="compositionally biased region" description="Low complexity" evidence="1">
    <location>
        <begin position="1050"/>
        <end position="1066"/>
    </location>
</feature>
<feature type="compositionally biased region" description="Basic and acidic residues" evidence="1">
    <location>
        <begin position="999"/>
        <end position="1012"/>
    </location>
</feature>
<feature type="compositionally biased region" description="Low complexity" evidence="1">
    <location>
        <begin position="1175"/>
        <end position="1186"/>
    </location>
</feature>
<proteinExistence type="predicted"/>
<evidence type="ECO:0000259" key="2">
    <source>
        <dbReference type="PROSITE" id="PS50006"/>
    </source>
</evidence>
<feature type="compositionally biased region" description="Polar residues" evidence="1">
    <location>
        <begin position="979"/>
        <end position="996"/>
    </location>
</feature>
<feature type="region of interest" description="Disordered" evidence="1">
    <location>
        <begin position="816"/>
        <end position="917"/>
    </location>
</feature>
<dbReference type="Proteomes" id="UP000663826">
    <property type="component" value="Unassembled WGS sequence"/>
</dbReference>
<dbReference type="SUPFAM" id="SSF49879">
    <property type="entry name" value="SMAD/FHA domain"/>
    <property type="match status" value="1"/>
</dbReference>
<evidence type="ECO:0000313" key="4">
    <source>
        <dbReference type="Proteomes" id="UP000663826"/>
    </source>
</evidence>
<feature type="compositionally biased region" description="Low complexity" evidence="1">
    <location>
        <begin position="1107"/>
        <end position="1119"/>
    </location>
</feature>
<dbReference type="Pfam" id="PF00498">
    <property type="entry name" value="FHA"/>
    <property type="match status" value="1"/>
</dbReference>
<feature type="compositionally biased region" description="Acidic residues" evidence="1">
    <location>
        <begin position="544"/>
        <end position="555"/>
    </location>
</feature>
<feature type="region of interest" description="Disordered" evidence="1">
    <location>
        <begin position="1258"/>
        <end position="1322"/>
    </location>
</feature>
<feature type="compositionally biased region" description="Polar residues" evidence="1">
    <location>
        <begin position="1281"/>
        <end position="1292"/>
    </location>
</feature>
<accession>A0A8H2WKM9</accession>
<comment type="caution">
    <text evidence="3">The sequence shown here is derived from an EMBL/GenBank/DDBJ whole genome shotgun (WGS) entry which is preliminary data.</text>
</comment>
<organism evidence="3 4">
    <name type="scientific">Rhizoctonia solani</name>
    <dbReference type="NCBI Taxonomy" id="456999"/>
    <lineage>
        <taxon>Eukaryota</taxon>
        <taxon>Fungi</taxon>
        <taxon>Dikarya</taxon>
        <taxon>Basidiomycota</taxon>
        <taxon>Agaricomycotina</taxon>
        <taxon>Agaricomycetes</taxon>
        <taxon>Cantharellales</taxon>
        <taxon>Ceratobasidiaceae</taxon>
        <taxon>Rhizoctonia</taxon>
    </lineage>
</organism>
<name>A0A8H2WKM9_9AGAM</name>
<dbReference type="Gene3D" id="2.60.200.20">
    <property type="match status" value="1"/>
</dbReference>
<feature type="compositionally biased region" description="Low complexity" evidence="1">
    <location>
        <begin position="1294"/>
        <end position="1315"/>
    </location>
</feature>